<organism evidence="4 5">
    <name type="scientific">Roridomyces roridus</name>
    <dbReference type="NCBI Taxonomy" id="1738132"/>
    <lineage>
        <taxon>Eukaryota</taxon>
        <taxon>Fungi</taxon>
        <taxon>Dikarya</taxon>
        <taxon>Basidiomycota</taxon>
        <taxon>Agaricomycotina</taxon>
        <taxon>Agaricomycetes</taxon>
        <taxon>Agaricomycetidae</taxon>
        <taxon>Agaricales</taxon>
        <taxon>Marasmiineae</taxon>
        <taxon>Mycenaceae</taxon>
        <taxon>Roridomyces</taxon>
    </lineage>
</organism>
<evidence type="ECO:0000256" key="1">
    <source>
        <dbReference type="ARBA" id="ARBA00023242"/>
    </source>
</evidence>
<evidence type="ECO:0000313" key="5">
    <source>
        <dbReference type="Proteomes" id="UP001221142"/>
    </source>
</evidence>
<evidence type="ECO:0000313" key="4">
    <source>
        <dbReference type="EMBL" id="KAJ7641982.1"/>
    </source>
</evidence>
<feature type="compositionally biased region" description="Polar residues" evidence="2">
    <location>
        <begin position="70"/>
        <end position="80"/>
    </location>
</feature>
<comment type="caution">
    <text evidence="4">The sequence shown here is derived from an EMBL/GenBank/DDBJ whole genome shotgun (WGS) entry which is preliminary data.</text>
</comment>
<dbReference type="AlphaFoldDB" id="A0AAD7CAM6"/>
<keyword evidence="1" id="KW-0539">Nucleus</keyword>
<dbReference type="GO" id="GO:0000981">
    <property type="term" value="F:DNA-binding transcription factor activity, RNA polymerase II-specific"/>
    <property type="evidence" value="ECO:0007669"/>
    <property type="project" value="InterPro"/>
</dbReference>
<protein>
    <recommendedName>
        <fullName evidence="3">Zn(2)-C6 fungal-type domain-containing protein</fullName>
    </recommendedName>
</protein>
<dbReference type="Gene3D" id="4.10.240.10">
    <property type="entry name" value="Zn(2)-C6 fungal-type DNA-binding domain"/>
    <property type="match status" value="1"/>
</dbReference>
<sequence>MSQHNKIPPPSFPPPPFAPRTRVYLACAQCRRRKIRCISNGDYDKPCERCDRRNLRCEYISVAEEAGREYSSSQIESTSRGPDDSASHRAFEPRVSSSSPTPAGWPQYPSGTALGHGHGQHHSHNTHPRIAPPSNAYVAVPNISRFSQRSQWQQHPPELSQNQYANRGGADFEVGVMGWPDLAAPEPGWRPQERSVGRGHNNNDGVYFDSTVGNVYQPEVNAGPRRMGPASVGGGDISESWDGY</sequence>
<dbReference type="PANTHER" id="PTHR31668">
    <property type="entry name" value="GLUCOSE TRANSPORT TRANSCRIPTION REGULATOR RGT1-RELATED-RELATED"/>
    <property type="match status" value="1"/>
</dbReference>
<name>A0AAD7CAM6_9AGAR</name>
<dbReference type="Proteomes" id="UP001221142">
    <property type="component" value="Unassembled WGS sequence"/>
</dbReference>
<keyword evidence="5" id="KW-1185">Reference proteome</keyword>
<gene>
    <name evidence="4" type="ORF">FB45DRAFT_1126220</name>
</gene>
<dbReference type="EMBL" id="JARKIF010000004">
    <property type="protein sequence ID" value="KAJ7641982.1"/>
    <property type="molecule type" value="Genomic_DNA"/>
</dbReference>
<proteinExistence type="predicted"/>
<dbReference type="GO" id="GO:0008270">
    <property type="term" value="F:zinc ion binding"/>
    <property type="evidence" value="ECO:0007669"/>
    <property type="project" value="InterPro"/>
</dbReference>
<dbReference type="CDD" id="cd00067">
    <property type="entry name" value="GAL4"/>
    <property type="match status" value="1"/>
</dbReference>
<dbReference type="SMART" id="SM00066">
    <property type="entry name" value="GAL4"/>
    <property type="match status" value="1"/>
</dbReference>
<dbReference type="InterPro" id="IPR050797">
    <property type="entry name" value="Carb_Metab_Trans_Reg"/>
</dbReference>
<feature type="compositionally biased region" description="Basic and acidic residues" evidence="2">
    <location>
        <begin position="81"/>
        <end position="92"/>
    </location>
</feature>
<evidence type="ECO:0000256" key="2">
    <source>
        <dbReference type="SAM" id="MobiDB-lite"/>
    </source>
</evidence>
<reference evidence="4" key="1">
    <citation type="submission" date="2023-03" db="EMBL/GenBank/DDBJ databases">
        <title>Massive genome expansion in bonnet fungi (Mycena s.s.) driven by repeated elements and novel gene families across ecological guilds.</title>
        <authorList>
            <consortium name="Lawrence Berkeley National Laboratory"/>
            <person name="Harder C.B."/>
            <person name="Miyauchi S."/>
            <person name="Viragh M."/>
            <person name="Kuo A."/>
            <person name="Thoen E."/>
            <person name="Andreopoulos B."/>
            <person name="Lu D."/>
            <person name="Skrede I."/>
            <person name="Drula E."/>
            <person name="Henrissat B."/>
            <person name="Morin E."/>
            <person name="Kohler A."/>
            <person name="Barry K."/>
            <person name="LaButti K."/>
            <person name="Morin E."/>
            <person name="Salamov A."/>
            <person name="Lipzen A."/>
            <person name="Mereny Z."/>
            <person name="Hegedus B."/>
            <person name="Baldrian P."/>
            <person name="Stursova M."/>
            <person name="Weitz H."/>
            <person name="Taylor A."/>
            <person name="Grigoriev I.V."/>
            <person name="Nagy L.G."/>
            <person name="Martin F."/>
            <person name="Kauserud H."/>
        </authorList>
    </citation>
    <scope>NUCLEOTIDE SEQUENCE</scope>
    <source>
        <strain evidence="4">9284</strain>
    </source>
</reference>
<dbReference type="PROSITE" id="PS50048">
    <property type="entry name" value="ZN2_CY6_FUNGAL_2"/>
    <property type="match status" value="1"/>
</dbReference>
<feature type="region of interest" description="Disordered" evidence="2">
    <location>
        <begin position="217"/>
        <end position="244"/>
    </location>
</feature>
<feature type="region of interest" description="Disordered" evidence="2">
    <location>
        <begin position="66"/>
        <end position="135"/>
    </location>
</feature>
<dbReference type="SUPFAM" id="SSF57701">
    <property type="entry name" value="Zn2/Cys6 DNA-binding domain"/>
    <property type="match status" value="1"/>
</dbReference>
<dbReference type="Pfam" id="PF00172">
    <property type="entry name" value="Zn_clus"/>
    <property type="match status" value="1"/>
</dbReference>
<evidence type="ECO:0000259" key="3">
    <source>
        <dbReference type="PROSITE" id="PS50048"/>
    </source>
</evidence>
<feature type="domain" description="Zn(2)-C6 fungal-type" evidence="3">
    <location>
        <begin position="26"/>
        <end position="59"/>
    </location>
</feature>
<accession>A0AAD7CAM6</accession>
<dbReference type="InterPro" id="IPR001138">
    <property type="entry name" value="Zn2Cys6_DnaBD"/>
</dbReference>
<dbReference type="PROSITE" id="PS00463">
    <property type="entry name" value="ZN2_CY6_FUNGAL_1"/>
    <property type="match status" value="1"/>
</dbReference>
<dbReference type="InterPro" id="IPR036864">
    <property type="entry name" value="Zn2-C6_fun-type_DNA-bd_sf"/>
</dbReference>
<feature type="compositionally biased region" description="Basic residues" evidence="2">
    <location>
        <begin position="118"/>
        <end position="127"/>
    </location>
</feature>